<dbReference type="EMBL" id="FPCK01000004">
    <property type="protein sequence ID" value="SFV38400.1"/>
    <property type="molecule type" value="Genomic_DNA"/>
</dbReference>
<feature type="domain" description="ABC transporter" evidence="10">
    <location>
        <begin position="5"/>
        <end position="265"/>
    </location>
</feature>
<keyword evidence="8" id="KW-1003">Cell membrane</keyword>
<name>A0A1I7NUT4_9HYPH</name>
<dbReference type="RefSeq" id="WP_092426651.1">
    <property type="nucleotide sequence ID" value="NZ_FPCK01000004.1"/>
</dbReference>
<evidence type="ECO:0000256" key="2">
    <source>
        <dbReference type="ARBA" id="ARBA00022448"/>
    </source>
</evidence>
<dbReference type="GO" id="GO:0005886">
    <property type="term" value="C:plasma membrane"/>
    <property type="evidence" value="ECO:0007669"/>
    <property type="project" value="UniProtKB-SubCell"/>
</dbReference>
<dbReference type="InterPro" id="IPR000644">
    <property type="entry name" value="CBS_dom"/>
</dbReference>
<evidence type="ECO:0000256" key="7">
    <source>
        <dbReference type="ARBA" id="ARBA00061968"/>
    </source>
</evidence>
<evidence type="ECO:0000259" key="10">
    <source>
        <dbReference type="PROSITE" id="PS50893"/>
    </source>
</evidence>
<feature type="compositionally biased region" description="Low complexity" evidence="9">
    <location>
        <begin position="394"/>
        <end position="416"/>
    </location>
</feature>
<dbReference type="STRING" id="429728.SAMN05216456_3407"/>
<keyword evidence="2 8" id="KW-0813">Transport</keyword>
<dbReference type="GO" id="GO:0015418">
    <property type="term" value="F:ABC-type quaternary ammonium compound transporting activity"/>
    <property type="evidence" value="ECO:0007669"/>
    <property type="project" value="UniProtKB-EC"/>
</dbReference>
<evidence type="ECO:0000313" key="11">
    <source>
        <dbReference type="EMBL" id="SFV38400.1"/>
    </source>
</evidence>
<evidence type="ECO:0000256" key="9">
    <source>
        <dbReference type="SAM" id="MobiDB-lite"/>
    </source>
</evidence>
<dbReference type="InterPro" id="IPR003439">
    <property type="entry name" value="ABC_transporter-like_ATP-bd"/>
</dbReference>
<dbReference type="InterPro" id="IPR046342">
    <property type="entry name" value="CBS_dom_sf"/>
</dbReference>
<gene>
    <name evidence="11" type="ORF">SAMN05216456_3407</name>
</gene>
<dbReference type="PROSITE" id="PS00211">
    <property type="entry name" value="ABC_TRANSPORTER_1"/>
    <property type="match status" value="1"/>
</dbReference>
<dbReference type="SMART" id="SM00382">
    <property type="entry name" value="AAA"/>
    <property type="match status" value="1"/>
</dbReference>
<dbReference type="CDD" id="cd03294">
    <property type="entry name" value="ABC_Pro_Gly_Betaine"/>
    <property type="match status" value="1"/>
</dbReference>
<evidence type="ECO:0000256" key="3">
    <source>
        <dbReference type="ARBA" id="ARBA00022741"/>
    </source>
</evidence>
<dbReference type="FunFam" id="3.40.50.300:FF:000201">
    <property type="entry name" value="Glycine betaine/L-proline ABC transporter ATP-binding protein"/>
    <property type="match status" value="1"/>
</dbReference>
<protein>
    <recommendedName>
        <fullName evidence="8">Quaternary amine transport ATP-binding protein</fullName>
        <ecNumber evidence="8">7.6.2.9</ecNumber>
    </recommendedName>
</protein>
<dbReference type="SUPFAM" id="SSF54631">
    <property type="entry name" value="CBS-domain pair"/>
    <property type="match status" value="1"/>
</dbReference>
<dbReference type="CDD" id="cd02205">
    <property type="entry name" value="CBS_pair_SF"/>
    <property type="match status" value="1"/>
</dbReference>
<dbReference type="PROSITE" id="PS50893">
    <property type="entry name" value="ABC_TRANSPORTER_2"/>
    <property type="match status" value="1"/>
</dbReference>
<dbReference type="GO" id="GO:0006865">
    <property type="term" value="P:amino acid transport"/>
    <property type="evidence" value="ECO:0007669"/>
    <property type="project" value="UniProtKB-UniRule"/>
</dbReference>
<evidence type="ECO:0000256" key="6">
    <source>
        <dbReference type="ARBA" id="ARBA00051811"/>
    </source>
</evidence>
<evidence type="ECO:0000256" key="5">
    <source>
        <dbReference type="ARBA" id="ARBA00022970"/>
    </source>
</evidence>
<dbReference type="AlphaFoldDB" id="A0A1I7NUT4"/>
<evidence type="ECO:0000313" key="12">
    <source>
        <dbReference type="Proteomes" id="UP000199074"/>
    </source>
</evidence>
<keyword evidence="5" id="KW-0029">Amino-acid transport</keyword>
<keyword evidence="3 8" id="KW-0547">Nucleotide-binding</keyword>
<comment type="similarity">
    <text evidence="1 8">Belongs to the ABC transporter superfamily.</text>
</comment>
<comment type="subcellular location">
    <subcellularLocation>
        <location evidence="8">Cell inner membrane</location>
        <topology evidence="8">Peripheral membrane protein</topology>
    </subcellularLocation>
</comment>
<keyword evidence="8" id="KW-0472">Membrane</keyword>
<proteinExistence type="inferred from homology"/>
<dbReference type="PANTHER" id="PTHR43869">
    <property type="entry name" value="GLYCINE BETAINE/PROLINE BETAINE TRANSPORT SYSTEM ATP-BINDING PROTEIN PROV"/>
    <property type="match status" value="1"/>
</dbReference>
<dbReference type="InterPro" id="IPR027417">
    <property type="entry name" value="P-loop_NTPase"/>
</dbReference>
<dbReference type="InterPro" id="IPR017871">
    <property type="entry name" value="ABC_transporter-like_CS"/>
</dbReference>
<dbReference type="Gene3D" id="3.10.580.10">
    <property type="entry name" value="CBS-domain"/>
    <property type="match status" value="1"/>
</dbReference>
<dbReference type="EC" id="7.6.2.9" evidence="8"/>
<evidence type="ECO:0000256" key="8">
    <source>
        <dbReference type="RuleBase" id="RU369116"/>
    </source>
</evidence>
<dbReference type="Pfam" id="PF00571">
    <property type="entry name" value="CBS"/>
    <property type="match status" value="1"/>
</dbReference>
<dbReference type="GO" id="GO:0005524">
    <property type="term" value="F:ATP binding"/>
    <property type="evidence" value="ECO:0007669"/>
    <property type="project" value="UniProtKB-UniRule"/>
</dbReference>
<dbReference type="InterPro" id="IPR051921">
    <property type="entry name" value="ABC_osmolyte_uptake_ATP-bind"/>
</dbReference>
<comment type="subunit">
    <text evidence="7">The complex is probably composed of two ATP-binding proteins (TmoW), two transmembrane proteins (TmoV) and a solute-binding protein (TmoX).</text>
</comment>
<evidence type="ECO:0000256" key="1">
    <source>
        <dbReference type="ARBA" id="ARBA00005417"/>
    </source>
</evidence>
<dbReference type="InterPro" id="IPR005892">
    <property type="entry name" value="Gly-betaine_transp_ATP-bd"/>
</dbReference>
<evidence type="ECO:0000256" key="4">
    <source>
        <dbReference type="ARBA" id="ARBA00022840"/>
    </source>
</evidence>
<dbReference type="NCBIfam" id="TIGR01186">
    <property type="entry name" value="proV"/>
    <property type="match status" value="1"/>
</dbReference>
<dbReference type="OrthoDB" id="9802264at2"/>
<accession>A0A1I7NUT4</accession>
<dbReference type="PANTHER" id="PTHR43869:SF1">
    <property type="entry name" value="GLYCINE BETAINE_PROLINE BETAINE TRANSPORT SYSTEM ATP-BINDING PROTEIN PROV"/>
    <property type="match status" value="1"/>
</dbReference>
<dbReference type="Proteomes" id="UP000199074">
    <property type="component" value="Unassembled WGS sequence"/>
</dbReference>
<dbReference type="GO" id="GO:0016887">
    <property type="term" value="F:ATP hydrolysis activity"/>
    <property type="evidence" value="ECO:0007669"/>
    <property type="project" value="UniProtKB-UniRule"/>
</dbReference>
<comment type="subunit">
    <text evidence="8">The complex is probably composed of two ATP-binding proteins, two transmembrane proteins and a solute-binding protein.</text>
</comment>
<keyword evidence="8" id="KW-0997">Cell inner membrane</keyword>
<dbReference type="Gene3D" id="3.40.50.300">
    <property type="entry name" value="P-loop containing nucleotide triphosphate hydrolases"/>
    <property type="match status" value="1"/>
</dbReference>
<dbReference type="GO" id="GO:0031460">
    <property type="term" value="P:glycine betaine transport"/>
    <property type="evidence" value="ECO:0007669"/>
    <property type="project" value="InterPro"/>
</dbReference>
<dbReference type="SUPFAM" id="SSF52540">
    <property type="entry name" value="P-loop containing nucleoside triphosphate hydrolases"/>
    <property type="match status" value="1"/>
</dbReference>
<dbReference type="GO" id="GO:0006970">
    <property type="term" value="P:response to osmotic stress"/>
    <property type="evidence" value="ECO:0007669"/>
    <property type="project" value="UniProtKB-ARBA"/>
</dbReference>
<reference evidence="11 12" key="1">
    <citation type="submission" date="2016-10" db="EMBL/GenBank/DDBJ databases">
        <authorList>
            <person name="de Groot N.N."/>
        </authorList>
    </citation>
    <scope>NUCLEOTIDE SEQUENCE [LARGE SCALE GENOMIC DNA]</scope>
    <source>
        <strain evidence="11 12">IPL20</strain>
    </source>
</reference>
<comment type="catalytic activity">
    <reaction evidence="6">
        <text>a quaternary ammonium(out) + ATP + H2O = a quaternary ammonium(in) + ADP + phosphate + H(+)</text>
        <dbReference type="Rhea" id="RHEA:11036"/>
        <dbReference type="ChEBI" id="CHEBI:15377"/>
        <dbReference type="ChEBI" id="CHEBI:15378"/>
        <dbReference type="ChEBI" id="CHEBI:30616"/>
        <dbReference type="ChEBI" id="CHEBI:35267"/>
        <dbReference type="ChEBI" id="CHEBI:43474"/>
        <dbReference type="ChEBI" id="CHEBI:456216"/>
        <dbReference type="EC" id="7.6.2.9"/>
    </reaction>
    <physiologicalReaction direction="left-to-right" evidence="6">
        <dbReference type="Rhea" id="RHEA:11037"/>
    </physiologicalReaction>
</comment>
<dbReference type="Pfam" id="PF00005">
    <property type="entry name" value="ABC_tran"/>
    <property type="match status" value="1"/>
</dbReference>
<feature type="region of interest" description="Disordered" evidence="9">
    <location>
        <begin position="392"/>
        <end position="416"/>
    </location>
</feature>
<keyword evidence="4 8" id="KW-0067">ATP-binding</keyword>
<dbReference type="InterPro" id="IPR003593">
    <property type="entry name" value="AAA+_ATPase"/>
</dbReference>
<keyword evidence="12" id="KW-1185">Reference proteome</keyword>
<sequence>MAAKLKIKNLTKIFGPSPAEALKRLRAGESKATIFEATGNTVGVNSASFDVEQGQIFVVMGLSGSGKSTLVRMLNGLIKPTGGSIHIDGEDIAACSPATLRRVRREKVAMVFQHFALFPHMSVIDNAAYGLKIKGVAPDERRERAQAALDQVGLSAHAESKPSDLSGGMQQRVGLARGLATDPEVLLMDEPFGALDPLIRRDVQDELLRLQKTLKKTIIFITHDLNEALLLGDRIAIMKDGEVVQIGTAQDIVSQPANDYVAAFVADIDRGRVFTAETVAVEPAVLQLDGDTAGDAVRTMEEQNRGAVYVLDGEQIAGVVTYQQAAAADRESGTSDVPIAEVMITDYPSADPGTQLVDLYGHASTGLPIAVTDADNKLVGVVEPEAVFAQLSGDPAQDEAPPAPLADDAAQPAAAR</sequence>
<organism evidence="11 12">
    <name type="scientific">Devosia crocina</name>
    <dbReference type="NCBI Taxonomy" id="429728"/>
    <lineage>
        <taxon>Bacteria</taxon>
        <taxon>Pseudomonadati</taxon>
        <taxon>Pseudomonadota</taxon>
        <taxon>Alphaproteobacteria</taxon>
        <taxon>Hyphomicrobiales</taxon>
        <taxon>Devosiaceae</taxon>
        <taxon>Devosia</taxon>
    </lineage>
</organism>